<evidence type="ECO:0000313" key="3">
    <source>
        <dbReference type="Proteomes" id="UP000299102"/>
    </source>
</evidence>
<accession>A0A4C1U9C4</accession>
<name>A0A4C1U9C4_EUMVA</name>
<dbReference type="AlphaFoldDB" id="A0A4C1U9C4"/>
<reference evidence="2 3" key="1">
    <citation type="journal article" date="2019" name="Commun. Biol.">
        <title>The bagworm genome reveals a unique fibroin gene that provides high tensile strength.</title>
        <authorList>
            <person name="Kono N."/>
            <person name="Nakamura H."/>
            <person name="Ohtoshi R."/>
            <person name="Tomita M."/>
            <person name="Numata K."/>
            <person name="Arakawa K."/>
        </authorList>
    </citation>
    <scope>NUCLEOTIDE SEQUENCE [LARGE SCALE GENOMIC DNA]</scope>
</reference>
<gene>
    <name evidence="2" type="ORF">EVAR_15656_1</name>
</gene>
<comment type="caution">
    <text evidence="2">The sequence shown here is derived from an EMBL/GenBank/DDBJ whole genome shotgun (WGS) entry which is preliminary data.</text>
</comment>
<feature type="region of interest" description="Disordered" evidence="1">
    <location>
        <begin position="23"/>
        <end position="43"/>
    </location>
</feature>
<dbReference type="EMBL" id="BGZK01000146">
    <property type="protein sequence ID" value="GBP22982.1"/>
    <property type="molecule type" value="Genomic_DNA"/>
</dbReference>
<evidence type="ECO:0000256" key="1">
    <source>
        <dbReference type="SAM" id="MobiDB-lite"/>
    </source>
</evidence>
<sequence>MSPYQCEAEEARMPYVMATHCGPGGGGARESAPLSGGVVPPRGRRNSYEYAKITTSNDITPPNKIDLKLDRHILRREYPLLSKRRSRNLREQWRDVEWATRASVHDVGHVRGLKYLTFQ</sequence>
<dbReference type="Proteomes" id="UP000299102">
    <property type="component" value="Unassembled WGS sequence"/>
</dbReference>
<protein>
    <submittedName>
        <fullName evidence="2">Uncharacterized protein</fullName>
    </submittedName>
</protein>
<proteinExistence type="predicted"/>
<organism evidence="2 3">
    <name type="scientific">Eumeta variegata</name>
    <name type="common">Bagworm moth</name>
    <name type="synonym">Eumeta japonica</name>
    <dbReference type="NCBI Taxonomy" id="151549"/>
    <lineage>
        <taxon>Eukaryota</taxon>
        <taxon>Metazoa</taxon>
        <taxon>Ecdysozoa</taxon>
        <taxon>Arthropoda</taxon>
        <taxon>Hexapoda</taxon>
        <taxon>Insecta</taxon>
        <taxon>Pterygota</taxon>
        <taxon>Neoptera</taxon>
        <taxon>Endopterygota</taxon>
        <taxon>Lepidoptera</taxon>
        <taxon>Glossata</taxon>
        <taxon>Ditrysia</taxon>
        <taxon>Tineoidea</taxon>
        <taxon>Psychidae</taxon>
        <taxon>Oiketicinae</taxon>
        <taxon>Eumeta</taxon>
    </lineage>
</organism>
<evidence type="ECO:0000313" key="2">
    <source>
        <dbReference type="EMBL" id="GBP22982.1"/>
    </source>
</evidence>
<keyword evidence="3" id="KW-1185">Reference proteome</keyword>